<keyword evidence="1" id="KW-0732">Signal</keyword>
<dbReference type="EMBL" id="SGUG01000005">
    <property type="protein sequence ID" value="MDG0861676.1"/>
    <property type="molecule type" value="Genomic_DNA"/>
</dbReference>
<organism evidence="2 3">
    <name type="scientific">Pelomonas aquatica</name>
    <dbReference type="NCBI Taxonomy" id="431058"/>
    <lineage>
        <taxon>Bacteria</taxon>
        <taxon>Pseudomonadati</taxon>
        <taxon>Pseudomonadota</taxon>
        <taxon>Betaproteobacteria</taxon>
        <taxon>Burkholderiales</taxon>
        <taxon>Sphaerotilaceae</taxon>
        <taxon>Roseateles</taxon>
    </lineage>
</organism>
<dbReference type="AlphaFoldDB" id="A0A9X4LD23"/>
<evidence type="ECO:0000313" key="2">
    <source>
        <dbReference type="EMBL" id="MDG0861676.1"/>
    </source>
</evidence>
<comment type="caution">
    <text evidence="2">The sequence shown here is derived from an EMBL/GenBank/DDBJ whole genome shotgun (WGS) entry which is preliminary data.</text>
</comment>
<protein>
    <submittedName>
        <fullName evidence="2">Uncharacterized protein</fullName>
    </submittedName>
</protein>
<proteinExistence type="predicted"/>
<feature type="signal peptide" evidence="1">
    <location>
        <begin position="1"/>
        <end position="22"/>
    </location>
</feature>
<dbReference type="RefSeq" id="WP_268151408.1">
    <property type="nucleotide sequence ID" value="NZ_JAPPUW010000011.1"/>
</dbReference>
<keyword evidence="3" id="KW-1185">Reference proteome</keyword>
<evidence type="ECO:0000313" key="3">
    <source>
        <dbReference type="Proteomes" id="UP001152766"/>
    </source>
</evidence>
<name>A0A9X4LD23_9BURK</name>
<sequence length="282" mass="30700">MKQTLLVPFAAALLLATLAAVASPVEPPAGFGVRSTGSLRQVHYSEGAGHVPNHIDRAAIEEFCKFAMEQGVAQRMPEFGPGYDEPARTRSVQFRTPDATQTATFTEATLYGCDDPAKLKHGNECACNYRRNVEHQIEITHWKAGRLNRWSATLETAKGTHAIIPRPSPLKDPPHPDALETVFGPVIGNGSAAGFKCELRQLTAGPAIRQACFALPDPRLPKIMWGEPLSTDSHVPTTPRMRLGYELQRLEVDVEVDSGVFDPPTGIAYRERSGPALKEASP</sequence>
<reference evidence="2" key="1">
    <citation type="submission" date="2019-02" db="EMBL/GenBank/DDBJ databases">
        <title>Draft genome of the type strain Pelomonas aquatica CCUG 52575T.</title>
        <authorList>
            <person name="Gomila M."/>
            <person name="Lalucat J."/>
        </authorList>
    </citation>
    <scope>NUCLEOTIDE SEQUENCE</scope>
    <source>
        <strain evidence="2">CCUG 52575</strain>
    </source>
</reference>
<accession>A0A9X4LD23</accession>
<feature type="chain" id="PRO_5040948600" evidence="1">
    <location>
        <begin position="23"/>
        <end position="282"/>
    </location>
</feature>
<gene>
    <name evidence="2" type="ORF">EXJ73_04210</name>
</gene>
<evidence type="ECO:0000256" key="1">
    <source>
        <dbReference type="SAM" id="SignalP"/>
    </source>
</evidence>
<dbReference type="Proteomes" id="UP001152766">
    <property type="component" value="Unassembled WGS sequence"/>
</dbReference>